<dbReference type="Proteomes" id="UP000000845">
    <property type="component" value="Chromosome"/>
</dbReference>
<name>D1AQ35_SEBTE</name>
<evidence type="ECO:0008006" key="6">
    <source>
        <dbReference type="Google" id="ProtNLM"/>
    </source>
</evidence>
<feature type="domain" description="DUF1214" evidence="2">
    <location>
        <begin position="365"/>
        <end position="474"/>
    </location>
</feature>
<organism evidence="4 5">
    <name type="scientific">Sebaldella termitidis (strain ATCC 33386 / NCTC 11300)</name>
    <dbReference type="NCBI Taxonomy" id="526218"/>
    <lineage>
        <taxon>Bacteria</taxon>
        <taxon>Fusobacteriati</taxon>
        <taxon>Fusobacteriota</taxon>
        <taxon>Fusobacteriia</taxon>
        <taxon>Fusobacteriales</taxon>
        <taxon>Leptotrichiaceae</taxon>
        <taxon>Sebaldella</taxon>
    </lineage>
</organism>
<dbReference type="RefSeq" id="WP_012860209.1">
    <property type="nucleotide sequence ID" value="NC_013517.1"/>
</dbReference>
<feature type="domain" description="DUF1254" evidence="3">
    <location>
        <begin position="95"/>
        <end position="225"/>
    </location>
</feature>
<dbReference type="HOGENOM" id="CLU_027269_1_1_0"/>
<feature type="chain" id="PRO_5003020039" description="DUF1254 domain-containing protein" evidence="1">
    <location>
        <begin position="24"/>
        <end position="490"/>
    </location>
</feature>
<evidence type="ECO:0000259" key="3">
    <source>
        <dbReference type="Pfam" id="PF06863"/>
    </source>
</evidence>
<gene>
    <name evidence="4" type="ordered locus">Sterm_0741</name>
</gene>
<protein>
    <recommendedName>
        <fullName evidence="6">DUF1254 domain-containing protein</fullName>
    </recommendedName>
</protein>
<dbReference type="eggNOG" id="COG5361">
    <property type="taxonomic scope" value="Bacteria"/>
</dbReference>
<feature type="signal peptide" evidence="1">
    <location>
        <begin position="1"/>
        <end position="23"/>
    </location>
</feature>
<reference evidence="4 5" key="2">
    <citation type="journal article" date="2010" name="Stand. Genomic Sci.">
        <title>Complete genome sequence of Sebaldella termitidis type strain (NCTC 11300).</title>
        <authorList>
            <person name="Harmon-Smith M."/>
            <person name="Celia L."/>
            <person name="Chertkov O."/>
            <person name="Lapidus A."/>
            <person name="Copeland A."/>
            <person name="Glavina Del Rio T."/>
            <person name="Nolan M."/>
            <person name="Lucas S."/>
            <person name="Tice H."/>
            <person name="Cheng J.F."/>
            <person name="Han C."/>
            <person name="Detter J.C."/>
            <person name="Bruce D."/>
            <person name="Goodwin L."/>
            <person name="Pitluck S."/>
            <person name="Pati A."/>
            <person name="Liolios K."/>
            <person name="Ivanova N."/>
            <person name="Mavromatis K."/>
            <person name="Mikhailova N."/>
            <person name="Chen A."/>
            <person name="Palaniappan K."/>
            <person name="Land M."/>
            <person name="Hauser L."/>
            <person name="Chang Y.J."/>
            <person name="Jeffries C.D."/>
            <person name="Brettin T."/>
            <person name="Goker M."/>
            <person name="Beck B."/>
            <person name="Bristow J."/>
            <person name="Eisen J.A."/>
            <person name="Markowitz V."/>
            <person name="Hugenholtz P."/>
            <person name="Kyrpides N.C."/>
            <person name="Klenk H.P."/>
            <person name="Chen F."/>
        </authorList>
    </citation>
    <scope>NUCLEOTIDE SEQUENCE [LARGE SCALE GENOMIC DNA]</scope>
    <source>
        <strain evidence="5">ATCC 33386 / NCTC 11300</strain>
    </source>
</reference>
<evidence type="ECO:0000256" key="1">
    <source>
        <dbReference type="SAM" id="SignalP"/>
    </source>
</evidence>
<dbReference type="InterPro" id="IPR010679">
    <property type="entry name" value="DUF1254"/>
</dbReference>
<keyword evidence="5" id="KW-1185">Reference proteome</keyword>
<evidence type="ECO:0000313" key="4">
    <source>
        <dbReference type="EMBL" id="ACZ07613.1"/>
    </source>
</evidence>
<evidence type="ECO:0000259" key="2">
    <source>
        <dbReference type="Pfam" id="PF06742"/>
    </source>
</evidence>
<dbReference type="PANTHER" id="PTHR36509">
    <property type="entry name" value="BLL3101 PROTEIN"/>
    <property type="match status" value="1"/>
</dbReference>
<dbReference type="KEGG" id="str:Sterm_0741"/>
<dbReference type="InterPro" id="IPR037050">
    <property type="entry name" value="DUF1254_sf"/>
</dbReference>
<dbReference type="InterPro" id="IPR010621">
    <property type="entry name" value="DUF1214"/>
</dbReference>
<evidence type="ECO:0000313" key="5">
    <source>
        <dbReference type="Proteomes" id="UP000000845"/>
    </source>
</evidence>
<dbReference type="EMBL" id="CP001739">
    <property type="protein sequence ID" value="ACZ07613.1"/>
    <property type="molecule type" value="Genomic_DNA"/>
</dbReference>
<dbReference type="InterPro" id="IPR037049">
    <property type="entry name" value="DUF1214_C_sf"/>
</dbReference>
<dbReference type="AlphaFoldDB" id="D1AQ35"/>
<keyword evidence="1" id="KW-0732">Signal</keyword>
<dbReference type="STRING" id="526218.Sterm_0741"/>
<dbReference type="Pfam" id="PF06863">
    <property type="entry name" value="DUF1254"/>
    <property type="match status" value="1"/>
</dbReference>
<dbReference type="PANTHER" id="PTHR36509:SF2">
    <property type="entry name" value="BLL3101 PROTEIN"/>
    <property type="match status" value="1"/>
</dbReference>
<sequence>MRKSKILSAAVLALLLTATTYTAGTVSTAAKTNTAAVKNVNTENMEFTEAYVKEIGKMSYFWGWPMVNMHNRYIISSQNTSIGLQGGTVPTAPLNYLSMFHDYVDPGGRVVACPNQDVVYGQSMMSLDKDAVIVQVPDFKGRFWVYQIVNQRTDSIAELGSMYNSKPGFYMITGPDWKGTVPKEVIKVFHSDTKIAYAIPRIFMNDTAEDKKDIQEFINKIDIYPLSEFDGKVKERSWADLPILSAPATQGSSEVKWVDPAKFADELPVILQDVPPLAGEENLYATMKSVLEVIKNNPKLKEAFTQGAVEADKELVTPLFQFSNYGIKLKNNWTTTNNGADFGTDYYTRTAAAKSNIFINKAAETKYFYQDFDSNKERLNGSNKYTVTFPKGQIPPVNGFWSLTLYNSEHFFEPNEINRYSLGTKNKDLKYNRDGSLTLYVQSEKPSKDKESNWLPAPKNGEFSLYIRAYWPKEVISNGQWTPPAVIKAK</sequence>
<dbReference type="Pfam" id="PF06742">
    <property type="entry name" value="DUF1214"/>
    <property type="match status" value="1"/>
</dbReference>
<reference evidence="5" key="1">
    <citation type="submission" date="2009-09" db="EMBL/GenBank/DDBJ databases">
        <title>The complete chromosome of Sebaldella termitidis ATCC 33386.</title>
        <authorList>
            <consortium name="US DOE Joint Genome Institute (JGI-PGF)"/>
            <person name="Lucas S."/>
            <person name="Copeland A."/>
            <person name="Lapidus A."/>
            <person name="Glavina del Rio T."/>
            <person name="Dalin E."/>
            <person name="Tice H."/>
            <person name="Bruce D."/>
            <person name="Goodwin L."/>
            <person name="Pitluck S."/>
            <person name="Kyrpides N."/>
            <person name="Mavromatis K."/>
            <person name="Ivanova N."/>
            <person name="Mikhailova N."/>
            <person name="Sims D."/>
            <person name="Meincke L."/>
            <person name="Brettin T."/>
            <person name="Detter J.C."/>
            <person name="Han C."/>
            <person name="Larimer F."/>
            <person name="Land M."/>
            <person name="Hauser L."/>
            <person name="Markowitz V."/>
            <person name="Cheng J.F."/>
            <person name="Hugenholtz P."/>
            <person name="Woyke T."/>
            <person name="Wu D."/>
            <person name="Eisen J.A."/>
        </authorList>
    </citation>
    <scope>NUCLEOTIDE SEQUENCE [LARGE SCALE GENOMIC DNA]</scope>
    <source>
        <strain evidence="5">ATCC 33386 / NCTC 11300</strain>
    </source>
</reference>
<accession>D1AQ35</accession>
<dbReference type="Gene3D" id="2.60.40.1610">
    <property type="entry name" value="Domain of unknown function DUF1254"/>
    <property type="match status" value="1"/>
</dbReference>
<proteinExistence type="predicted"/>
<dbReference type="Gene3D" id="2.60.120.600">
    <property type="entry name" value="Domain of unknown function DUF1214, C-terminal domain"/>
    <property type="match status" value="1"/>
</dbReference>
<dbReference type="SUPFAM" id="SSF160935">
    <property type="entry name" value="VPA0735-like"/>
    <property type="match status" value="1"/>
</dbReference>